<protein>
    <recommendedName>
        <fullName evidence="4">Malonyl CoA-acyl carrier protein transacylase</fullName>
        <ecNumber evidence="4">2.3.1.39</ecNumber>
    </recommendedName>
</protein>
<evidence type="ECO:0000256" key="4">
    <source>
        <dbReference type="PIRNR" id="PIRNR000446"/>
    </source>
</evidence>
<dbReference type="EMBL" id="CP041372">
    <property type="protein sequence ID" value="QKS71470.1"/>
    <property type="molecule type" value="Genomic_DNA"/>
</dbReference>
<evidence type="ECO:0000256" key="5">
    <source>
        <dbReference type="PIRSR" id="PIRSR000446-1"/>
    </source>
</evidence>
<proteinExistence type="inferred from homology"/>
<evidence type="ECO:0000256" key="1">
    <source>
        <dbReference type="ARBA" id="ARBA00022679"/>
    </source>
</evidence>
<name>A0A859FF31_9BACI</name>
<feature type="active site" evidence="5">
    <location>
        <position position="201"/>
    </location>
</feature>
<evidence type="ECO:0000259" key="6">
    <source>
        <dbReference type="SMART" id="SM00827"/>
    </source>
</evidence>
<dbReference type="RefSeq" id="WP_176009505.1">
    <property type="nucleotide sequence ID" value="NZ_CP041372.2"/>
</dbReference>
<gene>
    <name evidence="7" type="primary">fabD</name>
    <name evidence="7" type="ORF">FLK61_32760</name>
</gene>
<evidence type="ECO:0000256" key="2">
    <source>
        <dbReference type="ARBA" id="ARBA00023315"/>
    </source>
</evidence>
<keyword evidence="1 4" id="KW-0808">Transferase</keyword>
<dbReference type="PANTHER" id="PTHR42681">
    <property type="entry name" value="MALONYL-COA-ACYL CARRIER PROTEIN TRANSACYLASE, MITOCHONDRIAL"/>
    <property type="match status" value="1"/>
</dbReference>
<sequence length="312" mass="33213">MTKIAVLFPGQGSQAIGMGQELFESHQEATHIFEAADKALGEPFTNKIFNGEEDELKQTANAQPALVTVGVAIWSVLKAKGLTPDFLAGHSLGEYSALVAAGTMSFEDAVKAVRARGTYMEQAVPNGQGAMAAILGLGREELVQVTKQATEEAGVVEPANFNCPGQIVISGSAEGVERAIELAREAGARRALPLNVSGPFHSSLMKPAALNMRDVLQTIELSEQQTPVIANVTAKPADDVRDLLEKQIYSPVLWEDTISYLVDQGVDTFIEAGPGKVLSGLVKKVSRRATVLPVYDNDTLEAALQVVEEAKS</sequence>
<dbReference type="InterPro" id="IPR004410">
    <property type="entry name" value="Malonyl_CoA-ACP_transAc_FabD"/>
</dbReference>
<comment type="similarity">
    <text evidence="4">Belongs to the fabD family.</text>
</comment>
<dbReference type="InterPro" id="IPR024925">
    <property type="entry name" value="Malonyl_CoA-ACP_transAc"/>
</dbReference>
<feature type="active site" evidence="5">
    <location>
        <position position="91"/>
    </location>
</feature>
<dbReference type="FunFam" id="3.30.70.250:FF:000001">
    <property type="entry name" value="Malonyl CoA-acyl carrier protein transacylase"/>
    <property type="match status" value="1"/>
</dbReference>
<dbReference type="SUPFAM" id="SSF55048">
    <property type="entry name" value="Probable ACP-binding domain of malonyl-CoA ACP transacylase"/>
    <property type="match status" value="1"/>
</dbReference>
<feature type="domain" description="Malonyl-CoA:ACP transacylase (MAT)" evidence="6">
    <location>
        <begin position="7"/>
        <end position="299"/>
    </location>
</feature>
<dbReference type="InterPro" id="IPR050858">
    <property type="entry name" value="Mal-CoA-ACP_Trans/PKS_FabD"/>
</dbReference>
<dbReference type="InterPro" id="IPR001227">
    <property type="entry name" value="Ac_transferase_dom_sf"/>
</dbReference>
<dbReference type="PIRSF" id="PIRSF000446">
    <property type="entry name" value="Mct"/>
    <property type="match status" value="1"/>
</dbReference>
<comment type="catalytic activity">
    <reaction evidence="3 4">
        <text>holo-[ACP] + malonyl-CoA = malonyl-[ACP] + CoA</text>
        <dbReference type="Rhea" id="RHEA:41792"/>
        <dbReference type="Rhea" id="RHEA-COMP:9623"/>
        <dbReference type="Rhea" id="RHEA-COMP:9685"/>
        <dbReference type="ChEBI" id="CHEBI:57287"/>
        <dbReference type="ChEBI" id="CHEBI:57384"/>
        <dbReference type="ChEBI" id="CHEBI:64479"/>
        <dbReference type="ChEBI" id="CHEBI:78449"/>
        <dbReference type="EC" id="2.3.1.39"/>
    </reaction>
</comment>
<dbReference type="SMART" id="SM00827">
    <property type="entry name" value="PKS_AT"/>
    <property type="match status" value="1"/>
</dbReference>
<dbReference type="KEGG" id="psua:FLK61_32760"/>
<dbReference type="PANTHER" id="PTHR42681:SF1">
    <property type="entry name" value="MALONYL-COA-ACYL CARRIER PROTEIN TRANSACYLASE, MITOCHONDRIAL"/>
    <property type="match status" value="1"/>
</dbReference>
<dbReference type="GO" id="GO:0006633">
    <property type="term" value="P:fatty acid biosynthetic process"/>
    <property type="evidence" value="ECO:0007669"/>
    <property type="project" value="TreeGrafter"/>
</dbReference>
<dbReference type="GO" id="GO:0004314">
    <property type="term" value="F:[acyl-carrier-protein] S-malonyltransferase activity"/>
    <property type="evidence" value="ECO:0007669"/>
    <property type="project" value="UniProtKB-EC"/>
</dbReference>
<dbReference type="Gene3D" id="3.30.70.250">
    <property type="entry name" value="Malonyl-CoA ACP transacylase, ACP-binding"/>
    <property type="match status" value="1"/>
</dbReference>
<dbReference type="NCBIfam" id="TIGR00128">
    <property type="entry name" value="fabD"/>
    <property type="match status" value="1"/>
</dbReference>
<dbReference type="Proteomes" id="UP000318138">
    <property type="component" value="Chromosome"/>
</dbReference>
<dbReference type="InterPro" id="IPR016035">
    <property type="entry name" value="Acyl_Trfase/lysoPLipase"/>
</dbReference>
<dbReference type="Gene3D" id="3.40.366.10">
    <property type="entry name" value="Malonyl-Coenzyme A Acyl Carrier Protein, domain 2"/>
    <property type="match status" value="1"/>
</dbReference>
<organism evidence="7 8">
    <name type="scientific">Paenalkalicoccus suaedae</name>
    <dbReference type="NCBI Taxonomy" id="2592382"/>
    <lineage>
        <taxon>Bacteria</taxon>
        <taxon>Bacillati</taxon>
        <taxon>Bacillota</taxon>
        <taxon>Bacilli</taxon>
        <taxon>Bacillales</taxon>
        <taxon>Bacillaceae</taxon>
        <taxon>Paenalkalicoccus</taxon>
    </lineage>
</organism>
<evidence type="ECO:0000256" key="3">
    <source>
        <dbReference type="ARBA" id="ARBA00048462"/>
    </source>
</evidence>
<keyword evidence="8" id="KW-1185">Reference proteome</keyword>
<dbReference type="AlphaFoldDB" id="A0A859FF31"/>
<dbReference type="Pfam" id="PF00698">
    <property type="entry name" value="Acyl_transf_1"/>
    <property type="match status" value="1"/>
</dbReference>
<evidence type="ECO:0000313" key="8">
    <source>
        <dbReference type="Proteomes" id="UP000318138"/>
    </source>
</evidence>
<reference evidence="8" key="1">
    <citation type="submission" date="2019-07" db="EMBL/GenBank/DDBJ databases">
        <title>Bacillus alkalisoli sp. nov. isolated from saline soil.</title>
        <authorList>
            <person name="Sun J.-Q."/>
            <person name="Xu L."/>
        </authorList>
    </citation>
    <scope>NUCLEOTIDE SEQUENCE [LARGE SCALE GENOMIC DNA]</scope>
    <source>
        <strain evidence="8">M4U3P1</strain>
    </source>
</reference>
<dbReference type="EC" id="2.3.1.39" evidence="4"/>
<accession>A0A859FF31</accession>
<dbReference type="GO" id="GO:0005829">
    <property type="term" value="C:cytosol"/>
    <property type="evidence" value="ECO:0007669"/>
    <property type="project" value="TreeGrafter"/>
</dbReference>
<keyword evidence="2 4" id="KW-0012">Acyltransferase</keyword>
<dbReference type="InterPro" id="IPR014043">
    <property type="entry name" value="Acyl_transferase_dom"/>
</dbReference>
<evidence type="ECO:0000313" key="7">
    <source>
        <dbReference type="EMBL" id="QKS71470.1"/>
    </source>
</evidence>
<dbReference type="SUPFAM" id="SSF52151">
    <property type="entry name" value="FabD/lysophospholipase-like"/>
    <property type="match status" value="1"/>
</dbReference>
<dbReference type="InterPro" id="IPR016036">
    <property type="entry name" value="Malonyl_transacylase_ACP-bd"/>
</dbReference>